<dbReference type="PANTHER" id="PTHR48475">
    <property type="entry name" value="RIBONUCLEASE H"/>
    <property type="match status" value="1"/>
</dbReference>
<sequence>MTHPINSDFPDEGILQVNDEEESPGWKMYFDGAVNSIRSGIDVMLISLEGRHFPIAAKIDFPYTNNVAEYEACIGRLQAAINLKKTKDPKLVPYHEYLKELTENFEDISFMYTPRMMNQFAEALATLASMMSITKENLIEPLKFEIAKGPAHCDMIEVVDDNP</sequence>
<accession>A0A2I0L8D6</accession>
<name>A0A2I0L8D6_PUNGR</name>
<dbReference type="Gene3D" id="3.30.420.10">
    <property type="entry name" value="Ribonuclease H-like superfamily/Ribonuclease H"/>
    <property type="match status" value="2"/>
</dbReference>
<keyword evidence="2" id="KW-1185">Reference proteome</keyword>
<dbReference type="InterPro" id="IPR012337">
    <property type="entry name" value="RNaseH-like_sf"/>
</dbReference>
<dbReference type="SUPFAM" id="SSF53098">
    <property type="entry name" value="Ribonuclease H-like"/>
    <property type="match status" value="1"/>
</dbReference>
<dbReference type="AlphaFoldDB" id="A0A2I0L8D6"/>
<comment type="caution">
    <text evidence="1">The sequence shown here is derived from an EMBL/GenBank/DDBJ whole genome shotgun (WGS) entry which is preliminary data.</text>
</comment>
<dbReference type="InterPro" id="IPR036397">
    <property type="entry name" value="RNaseH_sf"/>
</dbReference>
<evidence type="ECO:0000313" key="1">
    <source>
        <dbReference type="EMBL" id="PKI76903.1"/>
    </source>
</evidence>
<dbReference type="GO" id="GO:0003676">
    <property type="term" value="F:nucleic acid binding"/>
    <property type="evidence" value="ECO:0007669"/>
    <property type="project" value="InterPro"/>
</dbReference>
<protein>
    <recommendedName>
        <fullName evidence="3">RNase H type-1 domain-containing protein</fullName>
    </recommendedName>
</protein>
<evidence type="ECO:0000313" key="2">
    <source>
        <dbReference type="Proteomes" id="UP000233551"/>
    </source>
</evidence>
<reference evidence="1 2" key="1">
    <citation type="submission" date="2017-11" db="EMBL/GenBank/DDBJ databases">
        <title>De-novo sequencing of pomegranate (Punica granatum L.) genome.</title>
        <authorList>
            <person name="Akparov Z."/>
            <person name="Amiraslanov A."/>
            <person name="Hajiyeva S."/>
            <person name="Abbasov M."/>
            <person name="Kaur K."/>
            <person name="Hamwieh A."/>
            <person name="Solovyev V."/>
            <person name="Salamov A."/>
            <person name="Braich B."/>
            <person name="Kosarev P."/>
            <person name="Mahmoud A."/>
            <person name="Hajiyev E."/>
            <person name="Babayeva S."/>
            <person name="Izzatullayeva V."/>
            <person name="Mammadov A."/>
            <person name="Mammadov A."/>
            <person name="Sharifova S."/>
            <person name="Ojaghi J."/>
            <person name="Eynullazada K."/>
            <person name="Bayramov B."/>
            <person name="Abdulazimova A."/>
            <person name="Shahmuradov I."/>
        </authorList>
    </citation>
    <scope>NUCLEOTIDE SEQUENCE [LARGE SCALE GENOMIC DNA]</scope>
    <source>
        <strain evidence="2">cv. AG2017</strain>
        <tissue evidence="1">Leaf</tissue>
    </source>
</reference>
<proteinExistence type="predicted"/>
<evidence type="ECO:0008006" key="3">
    <source>
        <dbReference type="Google" id="ProtNLM"/>
    </source>
</evidence>
<dbReference type="PANTHER" id="PTHR48475:SF1">
    <property type="entry name" value="RNASE H TYPE-1 DOMAIN-CONTAINING PROTEIN"/>
    <property type="match status" value="1"/>
</dbReference>
<dbReference type="Proteomes" id="UP000233551">
    <property type="component" value="Unassembled WGS sequence"/>
</dbReference>
<organism evidence="1 2">
    <name type="scientific">Punica granatum</name>
    <name type="common">Pomegranate</name>
    <dbReference type="NCBI Taxonomy" id="22663"/>
    <lineage>
        <taxon>Eukaryota</taxon>
        <taxon>Viridiplantae</taxon>
        <taxon>Streptophyta</taxon>
        <taxon>Embryophyta</taxon>
        <taxon>Tracheophyta</taxon>
        <taxon>Spermatophyta</taxon>
        <taxon>Magnoliopsida</taxon>
        <taxon>eudicotyledons</taxon>
        <taxon>Gunneridae</taxon>
        <taxon>Pentapetalae</taxon>
        <taxon>rosids</taxon>
        <taxon>malvids</taxon>
        <taxon>Myrtales</taxon>
        <taxon>Lythraceae</taxon>
        <taxon>Punica</taxon>
    </lineage>
</organism>
<gene>
    <name evidence="1" type="ORF">CRG98_002690</name>
</gene>
<dbReference type="EMBL" id="PGOL01000107">
    <property type="protein sequence ID" value="PKI76903.1"/>
    <property type="molecule type" value="Genomic_DNA"/>
</dbReference>